<organism evidence="12 13">
    <name type="scientific">Methanoculleus receptaculi</name>
    <dbReference type="NCBI Taxonomy" id="394967"/>
    <lineage>
        <taxon>Archaea</taxon>
        <taxon>Methanobacteriati</taxon>
        <taxon>Methanobacteriota</taxon>
        <taxon>Stenosarchaea group</taxon>
        <taxon>Methanomicrobia</taxon>
        <taxon>Methanomicrobiales</taxon>
        <taxon>Methanomicrobiaceae</taxon>
        <taxon>Methanoculleus</taxon>
    </lineage>
</organism>
<dbReference type="GO" id="GO:0008184">
    <property type="term" value="F:glycogen phosphorylase activity"/>
    <property type="evidence" value="ECO:0007669"/>
    <property type="project" value="InterPro"/>
</dbReference>
<protein>
    <recommendedName>
        <fullName evidence="4">glycogen phosphorylase</fullName>
        <ecNumber evidence="4">2.4.1.1</ecNumber>
    </recommendedName>
</protein>
<dbReference type="PANTHER" id="PTHR42655">
    <property type="entry name" value="GLYCOGEN PHOSPHORYLASE"/>
    <property type="match status" value="1"/>
</dbReference>
<comment type="similarity">
    <text evidence="3">Belongs to the glycogen phosphorylase family.</text>
</comment>
<comment type="cofactor">
    <cofactor evidence="2">
        <name>pyridoxal 5'-phosphate</name>
        <dbReference type="ChEBI" id="CHEBI:597326"/>
    </cofactor>
</comment>
<dbReference type="Pfam" id="PF11897">
    <property type="entry name" value="DUF3417"/>
    <property type="match status" value="1"/>
</dbReference>
<feature type="modified residue" description="N6-(pyridoxal phosphate)lysine" evidence="10">
    <location>
        <position position="609"/>
    </location>
</feature>
<evidence type="ECO:0000256" key="2">
    <source>
        <dbReference type="ARBA" id="ARBA00001933"/>
    </source>
</evidence>
<comment type="catalytic activity">
    <reaction evidence="1">
        <text>[(1-&gt;4)-alpha-D-glucosyl](n) + phosphate = [(1-&gt;4)-alpha-D-glucosyl](n-1) + alpha-D-glucose 1-phosphate</text>
        <dbReference type="Rhea" id="RHEA:41732"/>
        <dbReference type="Rhea" id="RHEA-COMP:9584"/>
        <dbReference type="Rhea" id="RHEA-COMP:9586"/>
        <dbReference type="ChEBI" id="CHEBI:15444"/>
        <dbReference type="ChEBI" id="CHEBI:43474"/>
        <dbReference type="ChEBI" id="CHEBI:58601"/>
        <dbReference type="EC" id="2.4.1.1"/>
    </reaction>
</comment>
<dbReference type="InterPro" id="IPR024517">
    <property type="entry name" value="Glycogen_phosphorylase_DUF3417"/>
</dbReference>
<evidence type="ECO:0000313" key="12">
    <source>
        <dbReference type="EMBL" id="WOX58019.1"/>
    </source>
</evidence>
<keyword evidence="8 10" id="KW-0663">Pyridoxal phosphate</keyword>
<dbReference type="NCBIfam" id="TIGR02094">
    <property type="entry name" value="more_P_ylases"/>
    <property type="match status" value="1"/>
</dbReference>
<name>A0AAX4FVW5_9EURY</name>
<evidence type="ECO:0000256" key="6">
    <source>
        <dbReference type="ARBA" id="ARBA00022676"/>
    </source>
</evidence>
<evidence type="ECO:0000256" key="10">
    <source>
        <dbReference type="PIRSR" id="PIRSR000460-1"/>
    </source>
</evidence>
<dbReference type="KEGG" id="mrc:R6Y96_01830"/>
<dbReference type="Pfam" id="PF00343">
    <property type="entry name" value="Phosphorylase"/>
    <property type="match status" value="1"/>
</dbReference>
<proteinExistence type="inferred from homology"/>
<evidence type="ECO:0000256" key="3">
    <source>
        <dbReference type="ARBA" id="ARBA00006047"/>
    </source>
</evidence>
<dbReference type="GO" id="GO:0005975">
    <property type="term" value="P:carbohydrate metabolic process"/>
    <property type="evidence" value="ECO:0007669"/>
    <property type="project" value="InterPro"/>
</dbReference>
<evidence type="ECO:0000256" key="4">
    <source>
        <dbReference type="ARBA" id="ARBA00012591"/>
    </source>
</evidence>
<dbReference type="GO" id="GO:0030170">
    <property type="term" value="F:pyridoxal phosphate binding"/>
    <property type="evidence" value="ECO:0007669"/>
    <property type="project" value="InterPro"/>
</dbReference>
<dbReference type="SUPFAM" id="SSF53756">
    <property type="entry name" value="UDP-Glycosyltransferase/glycogen phosphorylase"/>
    <property type="match status" value="1"/>
</dbReference>
<dbReference type="PANTHER" id="PTHR42655:SF1">
    <property type="entry name" value="GLYCOGEN PHOSPHORYLASE"/>
    <property type="match status" value="1"/>
</dbReference>
<dbReference type="InterPro" id="IPR052182">
    <property type="entry name" value="Glycogen/Maltodextrin_Phosph"/>
</dbReference>
<gene>
    <name evidence="12" type="primary">glgP</name>
    <name evidence="12" type="ORF">R6Y96_01830</name>
</gene>
<dbReference type="EMBL" id="CP137642">
    <property type="protein sequence ID" value="WOX58019.1"/>
    <property type="molecule type" value="Genomic_DNA"/>
</dbReference>
<keyword evidence="5" id="KW-0021">Allosteric enzyme</keyword>
<dbReference type="InterPro" id="IPR035090">
    <property type="entry name" value="Pyridoxal_P_attach_site"/>
</dbReference>
<evidence type="ECO:0000256" key="7">
    <source>
        <dbReference type="ARBA" id="ARBA00022679"/>
    </source>
</evidence>
<dbReference type="AlphaFoldDB" id="A0AAX4FVW5"/>
<reference evidence="12 13" key="1">
    <citation type="submission" date="2023-10" db="EMBL/GenBank/DDBJ databases">
        <title>The complete genome sequence of Methanoculleus receptaculi DSM 18860.</title>
        <authorList>
            <person name="Lai S.-J."/>
            <person name="You Y.-T."/>
            <person name="Chen S.-C."/>
        </authorList>
    </citation>
    <scope>NUCLEOTIDE SEQUENCE [LARGE SCALE GENOMIC DNA]</scope>
    <source>
        <strain evidence="12 13">DSM 18860</strain>
    </source>
</reference>
<dbReference type="Gene3D" id="3.40.50.2000">
    <property type="entry name" value="Glycogen Phosphorylase B"/>
    <property type="match status" value="3"/>
</dbReference>
<dbReference type="RefSeq" id="WP_318621787.1">
    <property type="nucleotide sequence ID" value="NZ_CP137642.1"/>
</dbReference>
<keyword evidence="7" id="KW-0808">Transferase</keyword>
<evidence type="ECO:0000256" key="9">
    <source>
        <dbReference type="ARBA" id="ARBA00023277"/>
    </source>
</evidence>
<keyword evidence="13" id="KW-1185">Reference proteome</keyword>
<evidence type="ECO:0000256" key="1">
    <source>
        <dbReference type="ARBA" id="ARBA00001275"/>
    </source>
</evidence>
<evidence type="ECO:0000256" key="5">
    <source>
        <dbReference type="ARBA" id="ARBA00022533"/>
    </source>
</evidence>
<dbReference type="PIRSF" id="PIRSF000460">
    <property type="entry name" value="Pprylas_GlgP"/>
    <property type="match status" value="1"/>
</dbReference>
<evidence type="ECO:0000256" key="8">
    <source>
        <dbReference type="ARBA" id="ARBA00022898"/>
    </source>
</evidence>
<dbReference type="GeneID" id="85731857"/>
<keyword evidence="6" id="KW-0328">Glycosyltransferase</keyword>
<evidence type="ECO:0000313" key="13">
    <source>
        <dbReference type="Proteomes" id="UP001305652"/>
    </source>
</evidence>
<dbReference type="EC" id="2.4.1.1" evidence="4"/>
<sequence length="733" mass="84806">MKTEIPYDRFAHVPERIFGLVDLAYNLWWSWHSSASVLFKMLNRAEWKMSRHNPVRMLLDTPPSFLERAAATPEFLRRYDIIMNRFQEYMVPGTSWFTQHYPVREPLTIAYFSSEFGLHQSLPFYAGGLGILAGDHIKASSDLGVPTVSAGFMYAEGYLHQHIEADGWQRNVAEILDRDAAPVLRVLDDDGKQVVVRVPQVDPPIYVAVWKVQVGRVPLYLLDTHIDENLPENRSISHRLYLTEIEYRLRQELVLGIGGRKVLHMLGAEYSAMHLNEGHSAFALLERLRERIEEGMSFEEAREQVRNTSLFTTHTPVAAAHDVFPEDLMAKYFHGYSESLGLSWNDFMALGKDPLSSGAGFNMTAFALRMSRFHNAVSRRHGQVAREMWQPLWPDLPVDEVPIDYITNGVHLLTWLNHRIESIFDRYVDPVYPDWRENYDNPIIWEVVDEIPDEDLWREHQWLKMKLFARIRERKRLKWAGHRDEPENLAAEGLMLDTAALTIGFARRFAEYKRADLIFDDPDRLERIVNNRWRPVQFIFAGKAHPADEQGKRILQKIYQYSQDPRFGGRIAFVEDYDEQVARYLVQGVDVWLNTPIPPMEACGTSGMKAGMNGVLNLSVLDGWWVEGYNGWNGWAFESRGNNHEDAATIYDLIENEIAPLYYSRMMDDVPHRWVQMMKESMKSIAPHYCALRMLKEYVTNYYPTVCRFAVGSREQMAGLEGVCPPGPAPEKK</sequence>
<accession>A0AAX4FVW5</accession>
<dbReference type="InterPro" id="IPR000811">
    <property type="entry name" value="Glyco_trans_35"/>
</dbReference>
<dbReference type="InterPro" id="IPR011834">
    <property type="entry name" value="Agluc_phsphrylas"/>
</dbReference>
<dbReference type="PROSITE" id="PS00102">
    <property type="entry name" value="PHOSPHORYLASE"/>
    <property type="match status" value="1"/>
</dbReference>
<keyword evidence="9" id="KW-0119">Carbohydrate metabolism</keyword>
<dbReference type="Proteomes" id="UP001305652">
    <property type="component" value="Chromosome"/>
</dbReference>
<feature type="domain" description="DUF3417" evidence="11">
    <location>
        <begin position="13"/>
        <end position="122"/>
    </location>
</feature>
<evidence type="ECO:0000259" key="11">
    <source>
        <dbReference type="Pfam" id="PF11897"/>
    </source>
</evidence>